<comment type="caution">
    <text evidence="1">The sequence shown here is derived from an EMBL/GenBank/DDBJ whole genome shotgun (WGS) entry which is preliminary data.</text>
</comment>
<organism evidence="1 2">
    <name type="scientific">Diphasiastrum complanatum</name>
    <name type="common">Issler's clubmoss</name>
    <name type="synonym">Lycopodium complanatum</name>
    <dbReference type="NCBI Taxonomy" id="34168"/>
    <lineage>
        <taxon>Eukaryota</taxon>
        <taxon>Viridiplantae</taxon>
        <taxon>Streptophyta</taxon>
        <taxon>Embryophyta</taxon>
        <taxon>Tracheophyta</taxon>
        <taxon>Lycopodiopsida</taxon>
        <taxon>Lycopodiales</taxon>
        <taxon>Lycopodiaceae</taxon>
        <taxon>Lycopodioideae</taxon>
        <taxon>Diphasiastrum</taxon>
    </lineage>
</organism>
<protein>
    <submittedName>
        <fullName evidence="1">Uncharacterized protein</fullName>
    </submittedName>
</protein>
<gene>
    <name evidence="1" type="ORF">O6H91_12G102100</name>
</gene>
<evidence type="ECO:0000313" key="2">
    <source>
        <dbReference type="Proteomes" id="UP001162992"/>
    </source>
</evidence>
<accession>A0ACC2C5A7</accession>
<sequence length="275" mass="30202">MSRSFVEAHHVTVVGDITSNRVVVLSHGFGSDQSSWRLIVPQLPKGLKIVLLDLAFVGSRNSRKFDYNRYNSLEAFASDLLSILDELQIKTCVYVGHSMSGMIGCIAAIRRPALFEKLILLGASPRYLNDGHSYLGGFEEEDVMQLFAAMEQNFPMWANTFAPLVVGADFPAAVEEFSRTVLGIQAGVAVHVAKLIFLGDYRSILPAVTVPCHVIQTQKDFAVPGNVAKYLHRRLGGRHSTLDILETEGHLPQISAPTILAPILVKLITHQQGLI</sequence>
<proteinExistence type="predicted"/>
<dbReference type="EMBL" id="CM055103">
    <property type="protein sequence ID" value="KAJ7537194.1"/>
    <property type="molecule type" value="Genomic_DNA"/>
</dbReference>
<keyword evidence="2" id="KW-1185">Reference proteome</keyword>
<evidence type="ECO:0000313" key="1">
    <source>
        <dbReference type="EMBL" id="KAJ7537194.1"/>
    </source>
</evidence>
<reference evidence="2" key="1">
    <citation type="journal article" date="2024" name="Proc. Natl. Acad. Sci. U.S.A.">
        <title>Extraordinary preservation of gene collinearity over three hundred million years revealed in homosporous lycophytes.</title>
        <authorList>
            <person name="Li C."/>
            <person name="Wickell D."/>
            <person name="Kuo L.Y."/>
            <person name="Chen X."/>
            <person name="Nie B."/>
            <person name="Liao X."/>
            <person name="Peng D."/>
            <person name="Ji J."/>
            <person name="Jenkins J."/>
            <person name="Williams M."/>
            <person name="Shu S."/>
            <person name="Plott C."/>
            <person name="Barry K."/>
            <person name="Rajasekar S."/>
            <person name="Grimwood J."/>
            <person name="Han X."/>
            <person name="Sun S."/>
            <person name="Hou Z."/>
            <person name="He W."/>
            <person name="Dai G."/>
            <person name="Sun C."/>
            <person name="Schmutz J."/>
            <person name="Leebens-Mack J.H."/>
            <person name="Li F.W."/>
            <person name="Wang L."/>
        </authorList>
    </citation>
    <scope>NUCLEOTIDE SEQUENCE [LARGE SCALE GENOMIC DNA]</scope>
    <source>
        <strain evidence="2">cv. PW_Plant_1</strain>
    </source>
</reference>
<dbReference type="Proteomes" id="UP001162992">
    <property type="component" value="Chromosome 12"/>
</dbReference>
<name>A0ACC2C5A7_DIPCM</name>